<dbReference type="Pfam" id="PF04290">
    <property type="entry name" value="DctQ"/>
    <property type="match status" value="1"/>
</dbReference>
<keyword evidence="2 9" id="KW-0813">Transport</keyword>
<comment type="subunit">
    <text evidence="9">The complex comprises the extracytoplasmic solute receptor protein and the two transmembrane proteins.</text>
</comment>
<comment type="caution">
    <text evidence="11">The sequence shown here is derived from an EMBL/GenBank/DDBJ whole genome shotgun (WGS) entry which is preliminary data.</text>
</comment>
<evidence type="ECO:0000313" key="12">
    <source>
        <dbReference type="Proteomes" id="UP000600449"/>
    </source>
</evidence>
<name>A0A917V382_9HYPH</name>
<keyword evidence="5 9" id="KW-0812">Transmembrane</keyword>
<evidence type="ECO:0000256" key="2">
    <source>
        <dbReference type="ARBA" id="ARBA00022448"/>
    </source>
</evidence>
<sequence>MLTALKLVDRAVFHVTLTLAMILLVTMAAVSFYQVTTRFVFEQPSTWSEVTSRSLQIWMVYLGLVAAFRTGSLMAVDMLQRLAPKTLKIVVICAIAGLNLGVLAVMFWYGWSMAERVRFQTLAGVDNPFTGGGISIAIVYTAIPVGAALSIVAVIARFAEEVSRASRGEPVNEAEARARLETEGA</sequence>
<accession>A0A917V382</accession>
<feature type="transmembrane region" description="Helical" evidence="9">
    <location>
        <begin position="131"/>
        <end position="156"/>
    </location>
</feature>
<evidence type="ECO:0000313" key="11">
    <source>
        <dbReference type="EMBL" id="GGK29702.1"/>
    </source>
</evidence>
<keyword evidence="12" id="KW-1185">Reference proteome</keyword>
<dbReference type="InterPro" id="IPR007387">
    <property type="entry name" value="TRAP_DctQ"/>
</dbReference>
<dbReference type="InterPro" id="IPR055348">
    <property type="entry name" value="DctQ"/>
</dbReference>
<proteinExistence type="inferred from homology"/>
<feature type="domain" description="Tripartite ATP-independent periplasmic transporters DctQ component" evidence="10">
    <location>
        <begin position="27"/>
        <end position="162"/>
    </location>
</feature>
<evidence type="ECO:0000256" key="8">
    <source>
        <dbReference type="ARBA" id="ARBA00038436"/>
    </source>
</evidence>
<dbReference type="PANTHER" id="PTHR35011:SF2">
    <property type="entry name" value="2,3-DIKETO-L-GULONATE TRAP TRANSPORTER SMALL PERMEASE PROTEIN YIAM"/>
    <property type="match status" value="1"/>
</dbReference>
<evidence type="ECO:0000256" key="4">
    <source>
        <dbReference type="ARBA" id="ARBA00022519"/>
    </source>
</evidence>
<gene>
    <name evidence="11" type="ORF">GCM10011322_15160</name>
</gene>
<feature type="transmembrane region" description="Helical" evidence="9">
    <location>
        <begin position="55"/>
        <end position="77"/>
    </location>
</feature>
<evidence type="ECO:0000256" key="5">
    <source>
        <dbReference type="ARBA" id="ARBA00022692"/>
    </source>
</evidence>
<dbReference type="EMBL" id="BMMF01000004">
    <property type="protein sequence ID" value="GGK29702.1"/>
    <property type="molecule type" value="Genomic_DNA"/>
</dbReference>
<evidence type="ECO:0000256" key="7">
    <source>
        <dbReference type="ARBA" id="ARBA00023136"/>
    </source>
</evidence>
<dbReference type="AlphaFoldDB" id="A0A917V382"/>
<dbReference type="Proteomes" id="UP000600449">
    <property type="component" value="Unassembled WGS sequence"/>
</dbReference>
<feature type="transmembrane region" description="Helical" evidence="9">
    <location>
        <begin position="89"/>
        <end position="111"/>
    </location>
</feature>
<keyword evidence="7 9" id="KW-0472">Membrane</keyword>
<comment type="function">
    <text evidence="9">Part of the tripartite ATP-independent periplasmic (TRAP) transport system.</text>
</comment>
<evidence type="ECO:0000256" key="6">
    <source>
        <dbReference type="ARBA" id="ARBA00022989"/>
    </source>
</evidence>
<comment type="similarity">
    <text evidence="8 9">Belongs to the TRAP transporter small permease family.</text>
</comment>
<reference evidence="11 12" key="1">
    <citation type="journal article" date="2014" name="Int. J. Syst. Evol. Microbiol.">
        <title>Complete genome sequence of Corynebacterium casei LMG S-19264T (=DSM 44701T), isolated from a smear-ripened cheese.</title>
        <authorList>
            <consortium name="US DOE Joint Genome Institute (JGI-PGF)"/>
            <person name="Walter F."/>
            <person name="Albersmeier A."/>
            <person name="Kalinowski J."/>
            <person name="Ruckert C."/>
        </authorList>
    </citation>
    <scope>NUCLEOTIDE SEQUENCE [LARGE SCALE GENOMIC DNA]</scope>
    <source>
        <strain evidence="11 12">CGMCC 1.9161</strain>
    </source>
</reference>
<evidence type="ECO:0000256" key="9">
    <source>
        <dbReference type="RuleBase" id="RU369079"/>
    </source>
</evidence>
<dbReference type="RefSeq" id="WP_188911303.1">
    <property type="nucleotide sequence ID" value="NZ_BMMF01000004.1"/>
</dbReference>
<feature type="transmembrane region" description="Helical" evidence="9">
    <location>
        <begin position="12"/>
        <end position="35"/>
    </location>
</feature>
<evidence type="ECO:0000256" key="1">
    <source>
        <dbReference type="ARBA" id="ARBA00004429"/>
    </source>
</evidence>
<protein>
    <recommendedName>
        <fullName evidence="9">TRAP transporter small permease protein</fullName>
    </recommendedName>
</protein>
<comment type="subcellular location">
    <subcellularLocation>
        <location evidence="1 9">Cell inner membrane</location>
        <topology evidence="1 9">Multi-pass membrane protein</topology>
    </subcellularLocation>
</comment>
<organism evidence="11 12">
    <name type="scientific">Salinarimonas ramus</name>
    <dbReference type="NCBI Taxonomy" id="690164"/>
    <lineage>
        <taxon>Bacteria</taxon>
        <taxon>Pseudomonadati</taxon>
        <taxon>Pseudomonadota</taxon>
        <taxon>Alphaproteobacteria</taxon>
        <taxon>Hyphomicrobiales</taxon>
        <taxon>Salinarimonadaceae</taxon>
        <taxon>Salinarimonas</taxon>
    </lineage>
</organism>
<keyword evidence="4 9" id="KW-0997">Cell inner membrane</keyword>
<keyword evidence="6 9" id="KW-1133">Transmembrane helix</keyword>
<dbReference type="GO" id="GO:0005886">
    <property type="term" value="C:plasma membrane"/>
    <property type="evidence" value="ECO:0007669"/>
    <property type="project" value="UniProtKB-SubCell"/>
</dbReference>
<dbReference type="PANTHER" id="PTHR35011">
    <property type="entry name" value="2,3-DIKETO-L-GULONATE TRAP TRANSPORTER SMALL PERMEASE PROTEIN YIAM"/>
    <property type="match status" value="1"/>
</dbReference>
<dbReference type="GO" id="GO:0015740">
    <property type="term" value="P:C4-dicarboxylate transport"/>
    <property type="evidence" value="ECO:0007669"/>
    <property type="project" value="TreeGrafter"/>
</dbReference>
<dbReference type="GO" id="GO:0022857">
    <property type="term" value="F:transmembrane transporter activity"/>
    <property type="evidence" value="ECO:0007669"/>
    <property type="project" value="UniProtKB-UniRule"/>
</dbReference>
<evidence type="ECO:0000256" key="3">
    <source>
        <dbReference type="ARBA" id="ARBA00022475"/>
    </source>
</evidence>
<keyword evidence="3" id="KW-1003">Cell membrane</keyword>
<evidence type="ECO:0000259" key="10">
    <source>
        <dbReference type="Pfam" id="PF04290"/>
    </source>
</evidence>